<dbReference type="AlphaFoldDB" id="A0A8T7M8N4"/>
<keyword evidence="5" id="KW-1185">Reference proteome</keyword>
<dbReference type="EMBL" id="CP128400">
    <property type="protein sequence ID" value="WJW68335.1"/>
    <property type="molecule type" value="Genomic_DNA"/>
</dbReference>
<name>A0A8T7M8N4_9CHLR</name>
<evidence type="ECO:0000313" key="3">
    <source>
        <dbReference type="EMBL" id="WJW68335.1"/>
    </source>
</evidence>
<dbReference type="RefSeq" id="WP_341470240.1">
    <property type="nucleotide sequence ID" value="NZ_CP128400.1"/>
</dbReference>
<dbReference type="InterPro" id="IPR014729">
    <property type="entry name" value="Rossmann-like_a/b/a_fold"/>
</dbReference>
<evidence type="ECO:0000313" key="4">
    <source>
        <dbReference type="Proteomes" id="UP000521676"/>
    </source>
</evidence>
<evidence type="ECO:0000313" key="2">
    <source>
        <dbReference type="EMBL" id="NWJ48401.1"/>
    </source>
</evidence>
<dbReference type="Pfam" id="PF00582">
    <property type="entry name" value="Usp"/>
    <property type="match status" value="1"/>
</dbReference>
<sequence>MSTLNMQDAEVERSKPQTSPALRKIHTTLLATDGTVHAERALLNTIHLVQHSGGNLIIVYYADPNDTALFGAMGCTSSEAWEQQGKLVLEQLEKKARDAGLTEVSVLLEPYKGEEGLSLLATKVQADVVVMASHLFCLG</sequence>
<proteinExistence type="predicted"/>
<reference evidence="2 4" key="1">
    <citation type="submission" date="2020-06" db="EMBL/GenBank/DDBJ databases">
        <title>Anoxygenic phototrophic Chloroflexota member uses a Type I reaction center.</title>
        <authorList>
            <person name="Tsuji J.M."/>
            <person name="Shaw N.A."/>
            <person name="Nagashima S."/>
            <person name="Venkiteswaran J."/>
            <person name="Schiff S.L."/>
            <person name="Hanada S."/>
            <person name="Tank M."/>
            <person name="Neufeld J.D."/>
        </authorList>
    </citation>
    <scope>NUCLEOTIDE SEQUENCE [LARGE SCALE GENOMIC DNA]</scope>
    <source>
        <strain evidence="2">L227-S17</strain>
    </source>
</reference>
<dbReference type="CDD" id="cd00293">
    <property type="entry name" value="USP-like"/>
    <property type="match status" value="1"/>
</dbReference>
<reference evidence="3" key="2">
    <citation type="journal article" date="2024" name="Nature">
        <title>Anoxygenic phototroph of the Chloroflexota uses a type I reaction centre.</title>
        <authorList>
            <person name="Tsuji J.M."/>
            <person name="Shaw N.A."/>
            <person name="Nagashima S."/>
            <person name="Venkiteswaran J.J."/>
            <person name="Schiff S.L."/>
            <person name="Watanabe T."/>
            <person name="Fukui M."/>
            <person name="Hanada S."/>
            <person name="Tank M."/>
            <person name="Neufeld J.D."/>
        </authorList>
    </citation>
    <scope>NUCLEOTIDE SEQUENCE</scope>
    <source>
        <strain evidence="3">L227-S17</strain>
    </source>
</reference>
<evidence type="ECO:0000259" key="1">
    <source>
        <dbReference type="Pfam" id="PF00582"/>
    </source>
</evidence>
<accession>A0A8T7M8N4</accession>
<dbReference type="InterPro" id="IPR006016">
    <property type="entry name" value="UspA"/>
</dbReference>
<dbReference type="Proteomes" id="UP001431572">
    <property type="component" value="Chromosome 2"/>
</dbReference>
<dbReference type="Gene3D" id="3.40.50.620">
    <property type="entry name" value="HUPs"/>
    <property type="match status" value="1"/>
</dbReference>
<protein>
    <submittedName>
        <fullName evidence="2">Universal stress protein</fullName>
    </submittedName>
</protein>
<organism evidence="2 4">
    <name type="scientific">Candidatus Chlorohelix allophototropha</name>
    <dbReference type="NCBI Taxonomy" id="3003348"/>
    <lineage>
        <taxon>Bacteria</taxon>
        <taxon>Bacillati</taxon>
        <taxon>Chloroflexota</taxon>
        <taxon>Chloroflexia</taxon>
        <taxon>Candidatus Chloroheliales</taxon>
        <taxon>Candidatus Chloroheliaceae</taxon>
        <taxon>Candidatus Chlorohelix</taxon>
    </lineage>
</organism>
<feature type="domain" description="UspA" evidence="1">
    <location>
        <begin position="27"/>
        <end position="134"/>
    </location>
</feature>
<dbReference type="SUPFAM" id="SSF52402">
    <property type="entry name" value="Adenine nucleotide alpha hydrolases-like"/>
    <property type="match status" value="1"/>
</dbReference>
<gene>
    <name evidence="2" type="ORF">HXX08_21300</name>
    <name evidence="3" type="ORF">OZ401_003944</name>
</gene>
<dbReference type="Proteomes" id="UP000521676">
    <property type="component" value="Unassembled WGS sequence"/>
</dbReference>
<evidence type="ECO:0000313" key="5">
    <source>
        <dbReference type="Proteomes" id="UP001431572"/>
    </source>
</evidence>
<dbReference type="EMBL" id="JACATZ010000003">
    <property type="protein sequence ID" value="NWJ48401.1"/>
    <property type="molecule type" value="Genomic_DNA"/>
</dbReference>